<dbReference type="AlphaFoldDB" id="A0A917AZC5"/>
<keyword evidence="1" id="KW-0862">Zinc</keyword>
<dbReference type="InterPro" id="IPR007527">
    <property type="entry name" value="Znf_SWIM"/>
</dbReference>
<reference evidence="3" key="2">
    <citation type="submission" date="2020-09" db="EMBL/GenBank/DDBJ databases">
        <authorList>
            <person name="Sun Q."/>
            <person name="Zhou Y."/>
        </authorList>
    </citation>
    <scope>NUCLEOTIDE SEQUENCE</scope>
    <source>
        <strain evidence="3">CGMCC 1.12698</strain>
    </source>
</reference>
<proteinExistence type="predicted"/>
<evidence type="ECO:0000313" key="3">
    <source>
        <dbReference type="EMBL" id="GGE85068.1"/>
    </source>
</evidence>
<sequence>MIMLQKQLNKDQLLQYTASCIETLDPHNEYDRHRFQSGLQLYRKGHVYNVSIDEGLIEATVEDDAEIISVSIDLLDYDENRCDCFETENCEHMLAVLFYCASSYGAVGDILSMWKQQERPTIVMKGLQRASSLLQRTTYQEEDLDSWFRYFDEQYDKYVKGLQSSYYTKRISHTIYYEYYKPLEARAPKKGVLNGMFRLHALLFSVEKLFESFQKENNSSFFNTNTLRQHIDTFVEDLEYTTYNVAKTLLPNEHQASLKRIEKQLDIVLSTSGEHFEPAFDMYRLVWTRLLHPRGFTKERVEGLSVLLQKGVKGEQLHYELCHLHFLLGNDKAAIEQLDMLQELPFYILTDWILYLDEKHEDERIQNWLLHWYQAIQKKLPHTSYYEAKKLIMHLLPLYEEHMKEGYDTILQELLPFSYVYYCDYVIDNKQYRTWAELQMLVKMDPFYEAAEYVKIVEKHDREALIPLYHYWITHYISMKNRPSYKQAIRYLKKLRTIYRKEKRLSEWEVYVKRLSATHSRLRAFQEELKKGKLIDDN</sequence>
<dbReference type="Proteomes" id="UP000605259">
    <property type="component" value="Unassembled WGS sequence"/>
</dbReference>
<reference evidence="3" key="1">
    <citation type="journal article" date="2014" name="Int. J. Syst. Evol. Microbiol.">
        <title>Complete genome sequence of Corynebacterium casei LMG S-19264T (=DSM 44701T), isolated from a smear-ripened cheese.</title>
        <authorList>
            <consortium name="US DOE Joint Genome Institute (JGI-PGF)"/>
            <person name="Walter F."/>
            <person name="Albersmeier A."/>
            <person name="Kalinowski J."/>
            <person name="Ruckert C."/>
        </authorList>
    </citation>
    <scope>NUCLEOTIDE SEQUENCE</scope>
    <source>
        <strain evidence="3">CGMCC 1.12698</strain>
    </source>
</reference>
<accession>A0A917AZC5</accession>
<dbReference type="RefSeq" id="WP_188390112.1">
    <property type="nucleotide sequence ID" value="NZ_BMFK01000009.1"/>
</dbReference>
<name>A0A917AZC5_9BACI</name>
<comment type="caution">
    <text evidence="3">The sequence shown here is derived from an EMBL/GenBank/DDBJ whole genome shotgun (WGS) entry which is preliminary data.</text>
</comment>
<keyword evidence="1" id="KW-0863">Zinc-finger</keyword>
<feature type="domain" description="SWIM-type" evidence="2">
    <location>
        <begin position="68"/>
        <end position="101"/>
    </location>
</feature>
<keyword evidence="1" id="KW-0479">Metal-binding</keyword>
<evidence type="ECO:0000259" key="2">
    <source>
        <dbReference type="PROSITE" id="PS50966"/>
    </source>
</evidence>
<evidence type="ECO:0000256" key="1">
    <source>
        <dbReference type="PROSITE-ProRule" id="PRU00325"/>
    </source>
</evidence>
<organism evidence="3 4">
    <name type="scientific">Priestia taiwanensis</name>
    <dbReference type="NCBI Taxonomy" id="1347902"/>
    <lineage>
        <taxon>Bacteria</taxon>
        <taxon>Bacillati</taxon>
        <taxon>Bacillota</taxon>
        <taxon>Bacilli</taxon>
        <taxon>Bacillales</taxon>
        <taxon>Bacillaceae</taxon>
        <taxon>Priestia</taxon>
    </lineage>
</organism>
<protein>
    <recommendedName>
        <fullName evidence="2">SWIM-type domain-containing protein</fullName>
    </recommendedName>
</protein>
<dbReference type="GO" id="GO:0008270">
    <property type="term" value="F:zinc ion binding"/>
    <property type="evidence" value="ECO:0007669"/>
    <property type="project" value="UniProtKB-KW"/>
</dbReference>
<keyword evidence="4" id="KW-1185">Reference proteome</keyword>
<dbReference type="EMBL" id="BMFK01000009">
    <property type="protein sequence ID" value="GGE85068.1"/>
    <property type="molecule type" value="Genomic_DNA"/>
</dbReference>
<evidence type="ECO:0000313" key="4">
    <source>
        <dbReference type="Proteomes" id="UP000605259"/>
    </source>
</evidence>
<gene>
    <name evidence="3" type="ORF">GCM10007140_38250</name>
</gene>
<dbReference type="PROSITE" id="PS50966">
    <property type="entry name" value="ZF_SWIM"/>
    <property type="match status" value="1"/>
</dbReference>